<evidence type="ECO:0000313" key="9">
    <source>
        <dbReference type="Proteomes" id="UP000813463"/>
    </source>
</evidence>
<comment type="similarity">
    <text evidence="1">In the N-terminal section; belongs to the PMEI family.</text>
</comment>
<keyword evidence="5" id="KW-1015">Disulfide bond</keyword>
<dbReference type="InterPro" id="IPR035513">
    <property type="entry name" value="Invertase/methylesterase_inhib"/>
</dbReference>
<evidence type="ECO:0000256" key="5">
    <source>
        <dbReference type="ARBA" id="ARBA00023157"/>
    </source>
</evidence>
<keyword evidence="6" id="KW-0325">Glycoprotein</keyword>
<dbReference type="SUPFAM" id="SSF101148">
    <property type="entry name" value="Plant invertase/pectin methylesterase inhibitor"/>
    <property type="match status" value="1"/>
</dbReference>
<dbReference type="GO" id="GO:0010214">
    <property type="term" value="P:seed coat development"/>
    <property type="evidence" value="ECO:0000318"/>
    <property type="project" value="GO_Central"/>
</dbReference>
<dbReference type="Gene3D" id="1.20.140.40">
    <property type="entry name" value="Invertase/pectin methylesterase inhibitor family protein"/>
    <property type="match status" value="1"/>
</dbReference>
<dbReference type="EC" id="3.1.1.11" evidence="3"/>
<dbReference type="InterPro" id="IPR006501">
    <property type="entry name" value="Pectinesterase_inhib_dom"/>
</dbReference>
<dbReference type="InterPro" id="IPR051955">
    <property type="entry name" value="PME_Inhibitor"/>
</dbReference>
<evidence type="ECO:0000256" key="4">
    <source>
        <dbReference type="ARBA" id="ARBA00022729"/>
    </source>
</evidence>
<dbReference type="PANTHER" id="PTHR31080">
    <property type="entry name" value="PECTINESTERASE INHIBITOR-LIKE"/>
    <property type="match status" value="1"/>
</dbReference>
<dbReference type="CDD" id="cd15798">
    <property type="entry name" value="PMEI-like_3"/>
    <property type="match status" value="1"/>
</dbReference>
<dbReference type="GO" id="GO:0030599">
    <property type="term" value="F:pectinesterase activity"/>
    <property type="evidence" value="ECO:0007669"/>
    <property type="project" value="UniProtKB-EC"/>
</dbReference>
<evidence type="ECO:0000313" key="10">
    <source>
        <dbReference type="RefSeq" id="XP_021856741.1"/>
    </source>
</evidence>
<gene>
    <name evidence="10" type="primary">LOC110796017</name>
</gene>
<dbReference type="GO" id="GO:0009827">
    <property type="term" value="P:plant-type cell wall modification"/>
    <property type="evidence" value="ECO:0000318"/>
    <property type="project" value="GO_Central"/>
</dbReference>
<dbReference type="RefSeq" id="XP_021856741.1">
    <property type="nucleotide sequence ID" value="XM_022001049.2"/>
</dbReference>
<evidence type="ECO:0000256" key="2">
    <source>
        <dbReference type="ARBA" id="ARBA00007786"/>
    </source>
</evidence>
<dbReference type="GO" id="GO:0009505">
    <property type="term" value="C:plant-type cell wall"/>
    <property type="evidence" value="ECO:0000318"/>
    <property type="project" value="GO_Central"/>
</dbReference>
<feature type="domain" description="Pectinesterase inhibitor" evidence="8">
    <location>
        <begin position="24"/>
        <end position="181"/>
    </location>
</feature>
<keyword evidence="9" id="KW-1185">Reference proteome</keyword>
<protein>
    <recommendedName>
        <fullName evidence="3">pectinesterase</fullName>
        <ecNumber evidence="3">3.1.1.11</ecNumber>
    </recommendedName>
</protein>
<reference evidence="9" key="1">
    <citation type="journal article" date="2021" name="Nat. Commun.">
        <title>Genomic analyses provide insights into spinach domestication and the genetic basis of agronomic traits.</title>
        <authorList>
            <person name="Cai X."/>
            <person name="Sun X."/>
            <person name="Xu C."/>
            <person name="Sun H."/>
            <person name="Wang X."/>
            <person name="Ge C."/>
            <person name="Zhang Z."/>
            <person name="Wang Q."/>
            <person name="Fei Z."/>
            <person name="Jiao C."/>
            <person name="Wang Q."/>
        </authorList>
    </citation>
    <scope>NUCLEOTIDE SEQUENCE [LARGE SCALE GENOMIC DNA]</scope>
    <source>
        <strain evidence="9">cv. Varoflay</strain>
    </source>
</reference>
<dbReference type="AlphaFoldDB" id="A0A9R0IWM7"/>
<feature type="chain" id="PRO_5040181933" description="pectinesterase" evidence="7">
    <location>
        <begin position="24"/>
        <end position="200"/>
    </location>
</feature>
<dbReference type="GeneID" id="110796017"/>
<dbReference type="PANTHER" id="PTHR31080:SF158">
    <property type="entry name" value="PLANT INVERTASE_PECTIN METHYLESTERASE INHIBITOR SUPERFAMILY PROTEIN"/>
    <property type="match status" value="1"/>
</dbReference>
<dbReference type="GO" id="GO:0048358">
    <property type="term" value="P:mucilage pectin biosynthetic process"/>
    <property type="evidence" value="ECO:0000318"/>
    <property type="project" value="GO_Central"/>
</dbReference>
<organism evidence="9 10">
    <name type="scientific">Spinacia oleracea</name>
    <name type="common">Spinach</name>
    <dbReference type="NCBI Taxonomy" id="3562"/>
    <lineage>
        <taxon>Eukaryota</taxon>
        <taxon>Viridiplantae</taxon>
        <taxon>Streptophyta</taxon>
        <taxon>Embryophyta</taxon>
        <taxon>Tracheophyta</taxon>
        <taxon>Spermatophyta</taxon>
        <taxon>Magnoliopsida</taxon>
        <taxon>eudicotyledons</taxon>
        <taxon>Gunneridae</taxon>
        <taxon>Pentapetalae</taxon>
        <taxon>Caryophyllales</taxon>
        <taxon>Chenopodiaceae</taxon>
        <taxon>Chenopodioideae</taxon>
        <taxon>Anserineae</taxon>
        <taxon>Spinacia</taxon>
    </lineage>
</organism>
<name>A0A9R0IWM7_SPIOL</name>
<sequence length="200" mass="21729">MTILALFLALLISTLLHNVVVHGENYSYVNEACSVTRYQDLCVKSLSSYSNNAKRSPSRWARAGVSVTLSEVKSVSQYVNTMTSGGHMRGTRNRAALADCVECIQDALNNLHKSLGVLKRLNNNGGFNEQMNDVLTWLSAALTNQDTCINGFEGGRKNKEITSLCDKVQNASYITSNALALALVNKLASTGLQHYLGANP</sequence>
<dbReference type="KEGG" id="soe:110796017"/>
<dbReference type="Proteomes" id="UP000813463">
    <property type="component" value="Chromosome 6"/>
</dbReference>
<dbReference type="SMART" id="SM00856">
    <property type="entry name" value="PMEI"/>
    <property type="match status" value="1"/>
</dbReference>
<reference evidence="10" key="2">
    <citation type="submission" date="2025-08" db="UniProtKB">
        <authorList>
            <consortium name="RefSeq"/>
        </authorList>
    </citation>
    <scope>IDENTIFICATION</scope>
    <source>
        <tissue evidence="10">Leaf</tissue>
    </source>
</reference>
<dbReference type="GO" id="GO:0046910">
    <property type="term" value="F:pectinesterase inhibitor activity"/>
    <property type="evidence" value="ECO:0000318"/>
    <property type="project" value="GO_Central"/>
</dbReference>
<dbReference type="Pfam" id="PF04043">
    <property type="entry name" value="PMEI"/>
    <property type="match status" value="1"/>
</dbReference>
<proteinExistence type="inferred from homology"/>
<dbReference type="NCBIfam" id="TIGR01614">
    <property type="entry name" value="PME_inhib"/>
    <property type="match status" value="1"/>
</dbReference>
<dbReference type="FunFam" id="1.20.140.40:FF:000010">
    <property type="entry name" value="Pectinesterase"/>
    <property type="match status" value="1"/>
</dbReference>
<feature type="signal peptide" evidence="7">
    <location>
        <begin position="1"/>
        <end position="23"/>
    </location>
</feature>
<keyword evidence="4 7" id="KW-0732">Signal</keyword>
<comment type="similarity">
    <text evidence="2">In the C-terminal section; belongs to the pectinesterase family.</text>
</comment>
<evidence type="ECO:0000256" key="3">
    <source>
        <dbReference type="ARBA" id="ARBA00013229"/>
    </source>
</evidence>
<evidence type="ECO:0000259" key="8">
    <source>
        <dbReference type="SMART" id="SM00856"/>
    </source>
</evidence>
<evidence type="ECO:0000256" key="6">
    <source>
        <dbReference type="ARBA" id="ARBA00023180"/>
    </source>
</evidence>
<evidence type="ECO:0000256" key="1">
    <source>
        <dbReference type="ARBA" id="ARBA00006027"/>
    </source>
</evidence>
<dbReference type="OrthoDB" id="1430376at2759"/>
<evidence type="ECO:0000256" key="7">
    <source>
        <dbReference type="SAM" id="SignalP"/>
    </source>
</evidence>
<accession>A0A9R0IWM7</accession>